<feature type="signal peptide" evidence="2">
    <location>
        <begin position="1"/>
        <end position="24"/>
    </location>
</feature>
<dbReference type="SUPFAM" id="SSF52540">
    <property type="entry name" value="P-loop containing nucleoside triphosphate hydrolases"/>
    <property type="match status" value="1"/>
</dbReference>
<dbReference type="PANTHER" id="PTHR10760:SF2">
    <property type="entry name" value="LD13476P-RELATED"/>
    <property type="match status" value="1"/>
</dbReference>
<comment type="similarity">
    <text evidence="1">Belongs to the ClpA/ClpB family. Torsin subfamily.</text>
</comment>
<evidence type="ECO:0000256" key="2">
    <source>
        <dbReference type="SAM" id="SignalP"/>
    </source>
</evidence>
<evidence type="ECO:0000256" key="1">
    <source>
        <dbReference type="ARBA" id="ARBA00006235"/>
    </source>
</evidence>
<evidence type="ECO:0000313" key="3">
    <source>
        <dbReference type="EMBL" id="GFH15613.1"/>
    </source>
</evidence>
<dbReference type="EMBL" id="BLLF01000874">
    <property type="protein sequence ID" value="GFH15613.1"/>
    <property type="molecule type" value="Genomic_DNA"/>
</dbReference>
<feature type="chain" id="PRO_5025482289" description="AAA+ ATPase domain-containing protein" evidence="2">
    <location>
        <begin position="25"/>
        <end position="261"/>
    </location>
</feature>
<organism evidence="3 4">
    <name type="scientific">Haematococcus lacustris</name>
    <name type="common">Green alga</name>
    <name type="synonym">Haematococcus pluvialis</name>
    <dbReference type="NCBI Taxonomy" id="44745"/>
    <lineage>
        <taxon>Eukaryota</taxon>
        <taxon>Viridiplantae</taxon>
        <taxon>Chlorophyta</taxon>
        <taxon>core chlorophytes</taxon>
        <taxon>Chlorophyceae</taxon>
        <taxon>CS clade</taxon>
        <taxon>Chlamydomonadales</taxon>
        <taxon>Haematococcaceae</taxon>
        <taxon>Haematococcus</taxon>
    </lineage>
</organism>
<dbReference type="InterPro" id="IPR027417">
    <property type="entry name" value="P-loop_NTPase"/>
</dbReference>
<keyword evidence="4" id="KW-1185">Reference proteome</keyword>
<feature type="non-terminal residue" evidence="3">
    <location>
        <position position="261"/>
    </location>
</feature>
<dbReference type="InterPro" id="IPR010448">
    <property type="entry name" value="Torsin"/>
</dbReference>
<keyword evidence="2" id="KW-0732">Signal</keyword>
<sequence>MALPWMAASAVMLVSWLVSRHVGTTRFVPDACNSVERLLSDSIVGQDLAISQLINVVCSHISKHEQQPASQLLPSSSATPLTHQRTKPLVISVHGPPGVGKTYSHMLLARALYSRHPHTAVRCPGIDCEGAKVVYGLDFPAAVRGQQLDAVRAELLAHCNNVKDPMVVIEEYDKLDCSARTMLRQLLEHAYEGDGLSGGLSRAIILLESNLGTSQLEQLLTEAGGDRQQISPEAAEKVLRNTLFAAWYNPTTSPNTDTTLL</sequence>
<reference evidence="3 4" key="1">
    <citation type="submission" date="2020-02" db="EMBL/GenBank/DDBJ databases">
        <title>Draft genome sequence of Haematococcus lacustris strain NIES-144.</title>
        <authorList>
            <person name="Morimoto D."/>
            <person name="Nakagawa S."/>
            <person name="Yoshida T."/>
            <person name="Sawayama S."/>
        </authorList>
    </citation>
    <scope>NUCLEOTIDE SEQUENCE [LARGE SCALE GENOMIC DNA]</scope>
    <source>
        <strain evidence="3 4">NIES-144</strain>
    </source>
</reference>
<dbReference type="AlphaFoldDB" id="A0A699YZ88"/>
<accession>A0A699YZ88</accession>
<dbReference type="GO" id="GO:0016887">
    <property type="term" value="F:ATP hydrolysis activity"/>
    <property type="evidence" value="ECO:0007669"/>
    <property type="project" value="InterPro"/>
</dbReference>
<dbReference type="GO" id="GO:0005524">
    <property type="term" value="F:ATP binding"/>
    <property type="evidence" value="ECO:0007669"/>
    <property type="project" value="InterPro"/>
</dbReference>
<dbReference type="PANTHER" id="PTHR10760">
    <property type="entry name" value="TORSIN"/>
    <property type="match status" value="1"/>
</dbReference>
<gene>
    <name evidence="3" type="ORF">HaLaN_11867</name>
</gene>
<evidence type="ECO:0008006" key="5">
    <source>
        <dbReference type="Google" id="ProtNLM"/>
    </source>
</evidence>
<dbReference type="Gene3D" id="3.40.50.300">
    <property type="entry name" value="P-loop containing nucleotide triphosphate hydrolases"/>
    <property type="match status" value="1"/>
</dbReference>
<feature type="non-terminal residue" evidence="3">
    <location>
        <position position="1"/>
    </location>
</feature>
<name>A0A699YZ88_HAELA</name>
<evidence type="ECO:0000313" key="4">
    <source>
        <dbReference type="Proteomes" id="UP000485058"/>
    </source>
</evidence>
<proteinExistence type="inferred from homology"/>
<dbReference type="GO" id="GO:0005737">
    <property type="term" value="C:cytoplasm"/>
    <property type="evidence" value="ECO:0007669"/>
    <property type="project" value="UniProtKB-ARBA"/>
</dbReference>
<dbReference type="Proteomes" id="UP000485058">
    <property type="component" value="Unassembled WGS sequence"/>
</dbReference>
<comment type="caution">
    <text evidence="3">The sequence shown here is derived from an EMBL/GenBank/DDBJ whole genome shotgun (WGS) entry which is preliminary data.</text>
</comment>
<protein>
    <recommendedName>
        <fullName evidence="5">AAA+ ATPase domain-containing protein</fullName>
    </recommendedName>
</protein>